<evidence type="ECO:0000256" key="2">
    <source>
        <dbReference type="SAM" id="SignalP"/>
    </source>
</evidence>
<reference evidence="3" key="1">
    <citation type="submission" date="2022-03" db="EMBL/GenBank/DDBJ databases">
        <authorList>
            <person name="Lindestad O."/>
        </authorList>
    </citation>
    <scope>NUCLEOTIDE SEQUENCE</scope>
</reference>
<organism evidence="3 4">
    <name type="scientific">Pararge aegeria aegeria</name>
    <dbReference type="NCBI Taxonomy" id="348720"/>
    <lineage>
        <taxon>Eukaryota</taxon>
        <taxon>Metazoa</taxon>
        <taxon>Ecdysozoa</taxon>
        <taxon>Arthropoda</taxon>
        <taxon>Hexapoda</taxon>
        <taxon>Insecta</taxon>
        <taxon>Pterygota</taxon>
        <taxon>Neoptera</taxon>
        <taxon>Endopterygota</taxon>
        <taxon>Lepidoptera</taxon>
        <taxon>Glossata</taxon>
        <taxon>Ditrysia</taxon>
        <taxon>Papilionoidea</taxon>
        <taxon>Nymphalidae</taxon>
        <taxon>Satyrinae</taxon>
        <taxon>Satyrini</taxon>
        <taxon>Parargina</taxon>
        <taxon>Pararge</taxon>
    </lineage>
</organism>
<feature type="compositionally biased region" description="Low complexity" evidence="1">
    <location>
        <begin position="61"/>
        <end position="75"/>
    </location>
</feature>
<evidence type="ECO:0000256" key="1">
    <source>
        <dbReference type="SAM" id="MobiDB-lite"/>
    </source>
</evidence>
<keyword evidence="2" id="KW-0732">Signal</keyword>
<name>A0A8S4RWM3_9NEOP</name>
<sequence length="75" mass="8360">MSRIPIFVCILVLATAVLCEDPPSTKAPEHQKQEHPKQTGSAGNPPEQHHKMPKLSDGPENKQQPQQQLPNFNQN</sequence>
<feature type="chain" id="PRO_5035793881" evidence="2">
    <location>
        <begin position="20"/>
        <end position="75"/>
    </location>
</feature>
<feature type="signal peptide" evidence="2">
    <location>
        <begin position="1"/>
        <end position="19"/>
    </location>
</feature>
<evidence type="ECO:0000313" key="4">
    <source>
        <dbReference type="Proteomes" id="UP000838756"/>
    </source>
</evidence>
<feature type="region of interest" description="Disordered" evidence="1">
    <location>
        <begin position="21"/>
        <end position="75"/>
    </location>
</feature>
<accession>A0A8S4RWM3</accession>
<dbReference type="EMBL" id="CAKXAJ010025603">
    <property type="protein sequence ID" value="CAH2241979.1"/>
    <property type="molecule type" value="Genomic_DNA"/>
</dbReference>
<comment type="caution">
    <text evidence="3">The sequence shown here is derived from an EMBL/GenBank/DDBJ whole genome shotgun (WGS) entry which is preliminary data.</text>
</comment>
<keyword evidence="4" id="KW-1185">Reference proteome</keyword>
<proteinExistence type="predicted"/>
<dbReference type="Proteomes" id="UP000838756">
    <property type="component" value="Unassembled WGS sequence"/>
</dbReference>
<dbReference type="OrthoDB" id="6911906at2759"/>
<gene>
    <name evidence="3" type="primary">jg9095</name>
    <name evidence="3" type="ORF">PAEG_LOCUS18357</name>
</gene>
<evidence type="ECO:0000313" key="3">
    <source>
        <dbReference type="EMBL" id="CAH2241979.1"/>
    </source>
</evidence>
<feature type="compositionally biased region" description="Basic and acidic residues" evidence="1">
    <location>
        <begin position="27"/>
        <end position="37"/>
    </location>
</feature>
<protein>
    <submittedName>
        <fullName evidence="3">Jg9095 protein</fullName>
    </submittedName>
</protein>
<dbReference type="AlphaFoldDB" id="A0A8S4RWM3"/>